<name>A0A6F9EDC6_9BACL</name>
<dbReference type="Proteomes" id="UP000502196">
    <property type="component" value="Chromosome"/>
</dbReference>
<reference evidence="1 2" key="1">
    <citation type="submission" date="2020-04" db="EMBL/GenBank/DDBJ databases">
        <authorList>
            <person name="Hogendoorn C."/>
        </authorList>
    </citation>
    <scope>NUCLEOTIDE SEQUENCE [LARGE SCALE GENOMIC DNA]</scope>
    <source>
        <strain evidence="1">COOX1</strain>
    </source>
</reference>
<dbReference type="EMBL" id="LR792683">
    <property type="protein sequence ID" value="CAB3394415.1"/>
    <property type="molecule type" value="Genomic_DNA"/>
</dbReference>
<evidence type="ECO:0000313" key="2">
    <source>
        <dbReference type="Proteomes" id="UP000502196"/>
    </source>
</evidence>
<gene>
    <name evidence="1" type="ORF">COOX1_2402</name>
</gene>
<protein>
    <submittedName>
        <fullName evidence="1">Uncharacterized protein</fullName>
    </submittedName>
</protein>
<evidence type="ECO:0000313" key="1">
    <source>
        <dbReference type="EMBL" id="CAB3394415.1"/>
    </source>
</evidence>
<sequence length="83" mass="9294">MRAGARLDKAEPRDMKRLRQNSNIGRSRVFRKEDGSPVRLPFLGTGGREIHGVVDRAHSLCLSVCPYRDADYGSSGDWQAVHL</sequence>
<dbReference type="AlphaFoldDB" id="A0A6F9EDC6"/>
<proteinExistence type="predicted"/>
<organism evidence="1 2">
    <name type="scientific">Kyrpidia spormannii</name>
    <dbReference type="NCBI Taxonomy" id="2055160"/>
    <lineage>
        <taxon>Bacteria</taxon>
        <taxon>Bacillati</taxon>
        <taxon>Bacillota</taxon>
        <taxon>Bacilli</taxon>
        <taxon>Bacillales</taxon>
        <taxon>Alicyclobacillaceae</taxon>
        <taxon>Kyrpidia</taxon>
    </lineage>
</organism>
<accession>A0A6F9EDC6</accession>